<sequence length="579" mass="62307">MAEGSSQRIDVRDIPWAARPWIMAMVGTAAGWIFWWAVTSADQSGQDMALSRGWSVTATFVAVAAISFIMTVELRRLHWATGFALFWGAIIAFVGWSSLGYNRGFELVSLSFLASIFAVLLAAPLFQTARDEGGWRFPPLAVQMHAWTDAVIGATGMVFVGISFALFALIAGLFDLIGIEFFSNLLKEGWFGLMLAGSAFGAAVGILRERDALVGTMQRLVRIILSVLAPVLAFALVLFLLSLPVTGLAGLWDGWVSAAVLTLLAAAGCFILLNAAIGPKDGDEVGDGEAKPVQPVLLWSALVLALVVLPLALLAVSALWLRIGQYGWTPERIWGLLSALIALAYGIAGWWAVIRQRLGFSSLLRILETRLALAVCGLALLLSLPIVDFGAISARDQLSRLQSGAVKPADFDWAAMAFDFGPAGRAALERLARTGPADQRELAGEALKAEDRYRLANAQRNAPDSATIRQAMVIRPAGRAVPDAAVRVIRQMGLCGAGTCLVQWIDDERFVLVSGREEGEYPLVVLFTSAEDGAQWSSNYLNSGASQLTGDLEAVRIEARPVSRRQVYVNGQPVGDEFE</sequence>
<feature type="transmembrane region" description="Helical" evidence="1">
    <location>
        <begin position="371"/>
        <end position="392"/>
    </location>
</feature>
<dbReference type="AlphaFoldDB" id="A0A6M4AY38"/>
<evidence type="ECO:0000313" key="2">
    <source>
        <dbReference type="EMBL" id="QJQ32959.1"/>
    </source>
</evidence>
<evidence type="ECO:0000256" key="1">
    <source>
        <dbReference type="SAM" id="Phobius"/>
    </source>
</evidence>
<organism evidence="2 3">
    <name type="scientific">Sphingomonas lacunae</name>
    <dbReference type="NCBI Taxonomy" id="2698828"/>
    <lineage>
        <taxon>Bacteria</taxon>
        <taxon>Pseudomonadati</taxon>
        <taxon>Pseudomonadota</taxon>
        <taxon>Alphaproteobacteria</taxon>
        <taxon>Sphingomonadales</taxon>
        <taxon>Sphingomonadaceae</taxon>
        <taxon>Sphingomonas</taxon>
    </lineage>
</organism>
<reference evidence="2 3" key="1">
    <citation type="submission" date="2020-01" db="EMBL/GenBank/DDBJ databases">
        <title>Sphingomonas sp. strain CSW-10.</title>
        <authorList>
            <person name="Chen W.-M."/>
        </authorList>
    </citation>
    <scope>NUCLEOTIDE SEQUENCE [LARGE SCALE GENOMIC DNA]</scope>
    <source>
        <strain evidence="2 3">CSW-10</strain>
    </source>
</reference>
<gene>
    <name evidence="2" type="ORF">GV829_11325</name>
</gene>
<keyword evidence="1" id="KW-1133">Transmembrane helix</keyword>
<feature type="transmembrane region" description="Helical" evidence="1">
    <location>
        <begin position="255"/>
        <end position="275"/>
    </location>
</feature>
<keyword evidence="1" id="KW-0472">Membrane</keyword>
<feature type="transmembrane region" description="Helical" evidence="1">
    <location>
        <begin position="147"/>
        <end position="170"/>
    </location>
</feature>
<dbReference type="Proteomes" id="UP000503018">
    <property type="component" value="Chromosome"/>
</dbReference>
<proteinExistence type="predicted"/>
<evidence type="ECO:0000313" key="3">
    <source>
        <dbReference type="Proteomes" id="UP000503018"/>
    </source>
</evidence>
<feature type="transmembrane region" description="Helical" evidence="1">
    <location>
        <begin position="21"/>
        <end position="38"/>
    </location>
</feature>
<feature type="transmembrane region" description="Helical" evidence="1">
    <location>
        <begin position="190"/>
        <end position="208"/>
    </location>
</feature>
<dbReference type="EMBL" id="CP053015">
    <property type="protein sequence ID" value="QJQ32959.1"/>
    <property type="molecule type" value="Genomic_DNA"/>
</dbReference>
<feature type="transmembrane region" description="Helical" evidence="1">
    <location>
        <begin position="296"/>
        <end position="321"/>
    </location>
</feature>
<protein>
    <submittedName>
        <fullName evidence="2">DUF4153 domain-containing protein</fullName>
    </submittedName>
</protein>
<feature type="transmembrane region" description="Helical" evidence="1">
    <location>
        <begin position="220"/>
        <end position="243"/>
    </location>
</feature>
<accession>A0A6M4AY38</accession>
<dbReference type="KEGG" id="slan:GV829_11325"/>
<keyword evidence="1" id="KW-0812">Transmembrane</keyword>
<name>A0A6M4AY38_9SPHN</name>
<feature type="transmembrane region" description="Helical" evidence="1">
    <location>
        <begin position="107"/>
        <end position="126"/>
    </location>
</feature>
<feature type="transmembrane region" description="Helical" evidence="1">
    <location>
        <begin position="79"/>
        <end position="101"/>
    </location>
</feature>
<feature type="transmembrane region" description="Helical" evidence="1">
    <location>
        <begin position="333"/>
        <end position="351"/>
    </location>
</feature>
<feature type="transmembrane region" description="Helical" evidence="1">
    <location>
        <begin position="53"/>
        <end position="72"/>
    </location>
</feature>
<dbReference type="RefSeq" id="WP_169946742.1">
    <property type="nucleotide sequence ID" value="NZ_CP053015.1"/>
</dbReference>
<keyword evidence="3" id="KW-1185">Reference proteome</keyword>